<dbReference type="PANTHER" id="PTHR24421">
    <property type="entry name" value="NITRATE/NITRITE SENSOR PROTEIN NARX-RELATED"/>
    <property type="match status" value="1"/>
</dbReference>
<evidence type="ECO:0000256" key="4">
    <source>
        <dbReference type="ARBA" id="ARBA00022679"/>
    </source>
</evidence>
<dbReference type="Pfam" id="PF07730">
    <property type="entry name" value="HisKA_3"/>
    <property type="match status" value="1"/>
</dbReference>
<evidence type="ECO:0000256" key="6">
    <source>
        <dbReference type="ARBA" id="ARBA00022777"/>
    </source>
</evidence>
<keyword evidence="10" id="KW-0472">Membrane</keyword>
<gene>
    <name evidence="12" type="ORF">JGS22_007635</name>
</gene>
<dbReference type="CDD" id="cd16917">
    <property type="entry name" value="HATPase_UhpB-NarQ-NarX-like"/>
    <property type="match status" value="1"/>
</dbReference>
<evidence type="ECO:0000256" key="8">
    <source>
        <dbReference type="ARBA" id="ARBA00023012"/>
    </source>
</evidence>
<dbReference type="InterPro" id="IPR036890">
    <property type="entry name" value="HATPase_C_sf"/>
</dbReference>
<keyword evidence="7" id="KW-0067">ATP-binding</keyword>
<protein>
    <recommendedName>
        <fullName evidence="2">histidine kinase</fullName>
        <ecNumber evidence="2">2.7.13.3</ecNumber>
    </recommendedName>
</protein>
<feature type="domain" description="Signal transduction histidine kinase subgroup 3 dimerisation and phosphoacceptor" evidence="11">
    <location>
        <begin position="239"/>
        <end position="304"/>
    </location>
</feature>
<evidence type="ECO:0000256" key="2">
    <source>
        <dbReference type="ARBA" id="ARBA00012438"/>
    </source>
</evidence>
<dbReference type="GO" id="GO:0005524">
    <property type="term" value="F:ATP binding"/>
    <property type="evidence" value="ECO:0007669"/>
    <property type="project" value="UniProtKB-KW"/>
</dbReference>
<dbReference type="SUPFAM" id="SSF55874">
    <property type="entry name" value="ATPase domain of HSP90 chaperone/DNA topoisomerase II/histidine kinase"/>
    <property type="match status" value="1"/>
</dbReference>
<dbReference type="GO" id="GO:0016020">
    <property type="term" value="C:membrane"/>
    <property type="evidence" value="ECO:0007669"/>
    <property type="project" value="InterPro"/>
</dbReference>
<accession>A0A949JCH3</accession>
<evidence type="ECO:0000259" key="11">
    <source>
        <dbReference type="Pfam" id="PF07730"/>
    </source>
</evidence>
<dbReference type="RefSeq" id="WP_211041007.1">
    <property type="nucleotide sequence ID" value="NZ_JAELVF020000001.1"/>
</dbReference>
<dbReference type="EC" id="2.7.13.3" evidence="2"/>
<feature type="transmembrane region" description="Helical" evidence="10">
    <location>
        <begin position="164"/>
        <end position="184"/>
    </location>
</feature>
<evidence type="ECO:0000256" key="3">
    <source>
        <dbReference type="ARBA" id="ARBA00022553"/>
    </source>
</evidence>
<evidence type="ECO:0000256" key="10">
    <source>
        <dbReference type="SAM" id="Phobius"/>
    </source>
</evidence>
<feature type="transmembrane region" description="Helical" evidence="10">
    <location>
        <begin position="99"/>
        <end position="120"/>
    </location>
</feature>
<evidence type="ECO:0000313" key="13">
    <source>
        <dbReference type="Proteomes" id="UP000694501"/>
    </source>
</evidence>
<dbReference type="Gene3D" id="3.30.565.10">
    <property type="entry name" value="Histidine kinase-like ATPase, C-terminal domain"/>
    <property type="match status" value="1"/>
</dbReference>
<evidence type="ECO:0000256" key="5">
    <source>
        <dbReference type="ARBA" id="ARBA00022741"/>
    </source>
</evidence>
<feature type="transmembrane region" description="Helical" evidence="10">
    <location>
        <begin position="196"/>
        <end position="213"/>
    </location>
</feature>
<proteinExistence type="predicted"/>
<evidence type="ECO:0000256" key="1">
    <source>
        <dbReference type="ARBA" id="ARBA00000085"/>
    </source>
</evidence>
<keyword evidence="13" id="KW-1185">Reference proteome</keyword>
<dbReference type="AlphaFoldDB" id="A0A949JCH3"/>
<evidence type="ECO:0000256" key="7">
    <source>
        <dbReference type="ARBA" id="ARBA00022840"/>
    </source>
</evidence>
<keyword evidence="4" id="KW-0808">Transferase</keyword>
<dbReference type="Gene3D" id="1.20.5.1930">
    <property type="match status" value="1"/>
</dbReference>
<keyword evidence="10" id="KW-1133">Transmembrane helix</keyword>
<dbReference type="EMBL" id="JAELVF020000001">
    <property type="protein sequence ID" value="MBU7597497.1"/>
    <property type="molecule type" value="Genomic_DNA"/>
</dbReference>
<feature type="region of interest" description="Disordered" evidence="9">
    <location>
        <begin position="438"/>
        <end position="465"/>
    </location>
</feature>
<keyword evidence="8" id="KW-0902">Two-component regulatory system</keyword>
<dbReference type="PANTHER" id="PTHR24421:SF10">
    <property type="entry name" value="NITRATE_NITRITE SENSOR PROTEIN NARQ"/>
    <property type="match status" value="1"/>
</dbReference>
<feature type="transmembrane region" description="Helical" evidence="10">
    <location>
        <begin position="69"/>
        <end position="87"/>
    </location>
</feature>
<sequence>MDDTTRAKPSGGRRFGPRAGRRAVRDAWRTFREDMTRGAFTLRPLRTAPEDAPWLRRVPAPLRTVAGHWRQGLVQAAALLVLVWYLVPRPLEADTMLSALLVALPVAMLALRPVGAYWLSLAGLVLAPTVYPQLGADFPHNSPVLAAHLTVLLCVAWRAHKRTVVLLWMLTSAVAGVVSINFVRSGPDMTSEPGEMAFLYGAALLVLLFVRAWRGSQIRIAEQSAEVREERSLRTRLEERAVIARELHDVVAHHMSVVAIQAEAAPYRVQDPPEELVKALATIRENAVTALAELRRVLGVVRSDQPAVPEAPQPTLAELDGLVANVRASGRDAELVTTGSVRPLPPGVELSAYRIVQESLSNALRYAPGAAVRVELAHVLGGLGIRVANGPSTGPVTEPSRGAGQGIRGMTERAALLGGELTAGAREDGGWDVEAYLPVEPQPGGGEPVGRSAGDSTATGSEACA</sequence>
<keyword evidence="5" id="KW-0547">Nucleotide-binding</keyword>
<name>A0A949JCH3_9ACTN</name>
<dbReference type="GO" id="GO:0046983">
    <property type="term" value="F:protein dimerization activity"/>
    <property type="evidence" value="ECO:0007669"/>
    <property type="project" value="InterPro"/>
</dbReference>
<keyword evidence="6 12" id="KW-0418">Kinase</keyword>
<keyword evidence="3" id="KW-0597">Phosphoprotein</keyword>
<comment type="caution">
    <text evidence="12">The sequence shown here is derived from an EMBL/GenBank/DDBJ whole genome shotgun (WGS) entry which is preliminary data.</text>
</comment>
<dbReference type="Proteomes" id="UP000694501">
    <property type="component" value="Unassembled WGS sequence"/>
</dbReference>
<dbReference type="InterPro" id="IPR011712">
    <property type="entry name" value="Sig_transdc_His_kin_sub3_dim/P"/>
</dbReference>
<organism evidence="12 13">
    <name type="scientific">Streptomyces tardus</name>
    <dbReference type="NCBI Taxonomy" id="2780544"/>
    <lineage>
        <taxon>Bacteria</taxon>
        <taxon>Bacillati</taxon>
        <taxon>Actinomycetota</taxon>
        <taxon>Actinomycetes</taxon>
        <taxon>Kitasatosporales</taxon>
        <taxon>Streptomycetaceae</taxon>
        <taxon>Streptomyces</taxon>
    </lineage>
</organism>
<dbReference type="GO" id="GO:0000155">
    <property type="term" value="F:phosphorelay sensor kinase activity"/>
    <property type="evidence" value="ECO:0007669"/>
    <property type="project" value="InterPro"/>
</dbReference>
<comment type="catalytic activity">
    <reaction evidence="1">
        <text>ATP + protein L-histidine = ADP + protein N-phospho-L-histidine.</text>
        <dbReference type="EC" id="2.7.13.3"/>
    </reaction>
</comment>
<feature type="compositionally biased region" description="Polar residues" evidence="9">
    <location>
        <begin position="454"/>
        <end position="465"/>
    </location>
</feature>
<reference evidence="12" key="1">
    <citation type="submission" date="2021-06" db="EMBL/GenBank/DDBJ databases">
        <title>Sequencing of actinobacteria type strains.</title>
        <authorList>
            <person name="Nguyen G.-S."/>
            <person name="Wentzel A."/>
        </authorList>
    </citation>
    <scope>NUCLEOTIDE SEQUENCE</scope>
    <source>
        <strain evidence="12">P38-E01</strain>
    </source>
</reference>
<keyword evidence="10" id="KW-0812">Transmembrane</keyword>
<evidence type="ECO:0000256" key="9">
    <source>
        <dbReference type="SAM" id="MobiDB-lite"/>
    </source>
</evidence>
<dbReference type="InterPro" id="IPR050482">
    <property type="entry name" value="Sensor_HK_TwoCompSys"/>
</dbReference>
<evidence type="ECO:0000313" key="12">
    <source>
        <dbReference type="EMBL" id="MBU7597497.1"/>
    </source>
</evidence>